<dbReference type="GO" id="GO:0001786">
    <property type="term" value="F:phosphatidylserine binding"/>
    <property type="evidence" value="ECO:0007669"/>
    <property type="project" value="TreeGrafter"/>
</dbReference>
<dbReference type="GO" id="GO:0005509">
    <property type="term" value="F:calcium ion binding"/>
    <property type="evidence" value="ECO:0007669"/>
    <property type="project" value="InterPro"/>
</dbReference>
<dbReference type="OrthoDB" id="1428093at2759"/>
<sequence>MATLIAAELTFPVADARLYQKCNSRFGTDEKKIISIIGHRNAVQRKLIRYAYEEIYQEDLSKQLESEFSGEFEKAVYRWILNPADRDVVLANVAIKQSTTDYHVIIELCCIYSAEELLAVKRAYQGRYKHTWPPIPLVISVRHVTCWIIYSPLVHDIV</sequence>
<proteinExistence type="predicted"/>
<name>A0A7J0FVA3_9ERIC</name>
<dbReference type="GO" id="GO:0009414">
    <property type="term" value="P:response to water deprivation"/>
    <property type="evidence" value="ECO:0007669"/>
    <property type="project" value="TreeGrafter"/>
</dbReference>
<dbReference type="AlphaFoldDB" id="A0A7J0FVA3"/>
<dbReference type="PROSITE" id="PS51897">
    <property type="entry name" value="ANNEXIN_2"/>
    <property type="match status" value="1"/>
</dbReference>
<dbReference type="Gene3D" id="1.10.220.10">
    <property type="entry name" value="Annexin"/>
    <property type="match status" value="2"/>
</dbReference>
<dbReference type="Pfam" id="PF00191">
    <property type="entry name" value="Annexin"/>
    <property type="match status" value="1"/>
</dbReference>
<accession>A0A7J0FVA3</accession>
<comment type="caution">
    <text evidence="3">The sequence shown here is derived from an EMBL/GenBank/DDBJ whole genome shotgun (WGS) entry which is preliminary data.</text>
</comment>
<keyword evidence="1" id="KW-0677">Repeat</keyword>
<dbReference type="SMART" id="SM00335">
    <property type="entry name" value="ANX"/>
    <property type="match status" value="1"/>
</dbReference>
<dbReference type="GO" id="GO:0009409">
    <property type="term" value="P:response to cold"/>
    <property type="evidence" value="ECO:0007669"/>
    <property type="project" value="TreeGrafter"/>
</dbReference>
<organism evidence="3 4">
    <name type="scientific">Actinidia rufa</name>
    <dbReference type="NCBI Taxonomy" id="165716"/>
    <lineage>
        <taxon>Eukaryota</taxon>
        <taxon>Viridiplantae</taxon>
        <taxon>Streptophyta</taxon>
        <taxon>Embryophyta</taxon>
        <taxon>Tracheophyta</taxon>
        <taxon>Spermatophyta</taxon>
        <taxon>Magnoliopsida</taxon>
        <taxon>eudicotyledons</taxon>
        <taxon>Gunneridae</taxon>
        <taxon>Pentapetalae</taxon>
        <taxon>asterids</taxon>
        <taxon>Ericales</taxon>
        <taxon>Actinidiaceae</taxon>
        <taxon>Actinidia</taxon>
    </lineage>
</organism>
<dbReference type="PRINTS" id="PR00196">
    <property type="entry name" value="ANNEXIN"/>
</dbReference>
<keyword evidence="4" id="KW-1185">Reference proteome</keyword>
<keyword evidence="2" id="KW-0041">Annexin</keyword>
<protein>
    <submittedName>
        <fullName evidence="3">Uncharacterized protein</fullName>
    </submittedName>
</protein>
<dbReference type="GO" id="GO:0009408">
    <property type="term" value="P:response to heat"/>
    <property type="evidence" value="ECO:0007669"/>
    <property type="project" value="TreeGrafter"/>
</dbReference>
<dbReference type="EMBL" id="BJWL01000015">
    <property type="protein sequence ID" value="GFZ02606.1"/>
    <property type="molecule type" value="Genomic_DNA"/>
</dbReference>
<gene>
    <name evidence="3" type="ORF">Acr_15g0012140</name>
</gene>
<reference evidence="3 4" key="1">
    <citation type="submission" date="2019-07" db="EMBL/GenBank/DDBJ databases">
        <title>De Novo Assembly of kiwifruit Actinidia rufa.</title>
        <authorList>
            <person name="Sugita-Konishi S."/>
            <person name="Sato K."/>
            <person name="Mori E."/>
            <person name="Abe Y."/>
            <person name="Kisaki G."/>
            <person name="Hamano K."/>
            <person name="Suezawa K."/>
            <person name="Otani M."/>
            <person name="Fukuda T."/>
            <person name="Manabe T."/>
            <person name="Gomi K."/>
            <person name="Tabuchi M."/>
            <person name="Akimitsu K."/>
            <person name="Kataoka I."/>
        </authorList>
    </citation>
    <scope>NUCLEOTIDE SEQUENCE [LARGE SCALE GENOMIC DNA]</scope>
    <source>
        <strain evidence="4">cv. Fuchu</strain>
    </source>
</reference>
<dbReference type="PANTHER" id="PTHR10502:SF193">
    <property type="entry name" value="ANNEXIN D8"/>
    <property type="match status" value="1"/>
</dbReference>
<dbReference type="InterPro" id="IPR001464">
    <property type="entry name" value="Annexin"/>
</dbReference>
<dbReference type="Proteomes" id="UP000585474">
    <property type="component" value="Unassembled WGS sequence"/>
</dbReference>
<dbReference type="GO" id="GO:0009651">
    <property type="term" value="P:response to salt stress"/>
    <property type="evidence" value="ECO:0007669"/>
    <property type="project" value="TreeGrafter"/>
</dbReference>
<dbReference type="InterPro" id="IPR018502">
    <property type="entry name" value="Annexin_repeat"/>
</dbReference>
<dbReference type="GO" id="GO:0005737">
    <property type="term" value="C:cytoplasm"/>
    <property type="evidence" value="ECO:0007669"/>
    <property type="project" value="TreeGrafter"/>
</dbReference>
<evidence type="ECO:0000256" key="2">
    <source>
        <dbReference type="ARBA" id="ARBA00023216"/>
    </source>
</evidence>
<dbReference type="GO" id="GO:0005544">
    <property type="term" value="F:calcium-dependent phospholipid binding"/>
    <property type="evidence" value="ECO:0007669"/>
    <property type="project" value="InterPro"/>
</dbReference>
<evidence type="ECO:0000313" key="3">
    <source>
        <dbReference type="EMBL" id="GFZ02606.1"/>
    </source>
</evidence>
<evidence type="ECO:0000256" key="1">
    <source>
        <dbReference type="ARBA" id="ARBA00022737"/>
    </source>
</evidence>
<dbReference type="GO" id="GO:0005886">
    <property type="term" value="C:plasma membrane"/>
    <property type="evidence" value="ECO:0007669"/>
    <property type="project" value="TreeGrafter"/>
</dbReference>
<dbReference type="SUPFAM" id="SSF47874">
    <property type="entry name" value="Annexin"/>
    <property type="match status" value="1"/>
</dbReference>
<dbReference type="InterPro" id="IPR037104">
    <property type="entry name" value="Annexin_sf"/>
</dbReference>
<evidence type="ECO:0000313" key="4">
    <source>
        <dbReference type="Proteomes" id="UP000585474"/>
    </source>
</evidence>
<dbReference type="PANTHER" id="PTHR10502">
    <property type="entry name" value="ANNEXIN"/>
    <property type="match status" value="1"/>
</dbReference>